<dbReference type="Proteomes" id="UP000092018">
    <property type="component" value="Chromosome 2"/>
</dbReference>
<evidence type="ECO:0000313" key="3">
    <source>
        <dbReference type="Proteomes" id="UP000092018"/>
    </source>
</evidence>
<dbReference type="GO" id="GO:0003677">
    <property type="term" value="F:DNA binding"/>
    <property type="evidence" value="ECO:0007669"/>
    <property type="project" value="InterPro"/>
</dbReference>
<dbReference type="RefSeq" id="WP_065210844.1">
    <property type="nucleotide sequence ID" value="NZ_CP016178.1"/>
</dbReference>
<dbReference type="SUPFAM" id="SSF56349">
    <property type="entry name" value="DNA breaking-rejoining enzymes"/>
    <property type="match status" value="1"/>
</dbReference>
<protein>
    <submittedName>
        <fullName evidence="2">Uncharacterized protein</fullName>
    </submittedName>
</protein>
<dbReference type="CDD" id="cd00397">
    <property type="entry name" value="DNA_BRE_C"/>
    <property type="match status" value="1"/>
</dbReference>
<dbReference type="GO" id="GO:0006310">
    <property type="term" value="P:DNA recombination"/>
    <property type="evidence" value="ECO:0007669"/>
    <property type="project" value="UniProtKB-KW"/>
</dbReference>
<dbReference type="Gene3D" id="1.10.443.10">
    <property type="entry name" value="Intergrase catalytic core"/>
    <property type="match status" value="1"/>
</dbReference>
<dbReference type="InterPro" id="IPR011010">
    <property type="entry name" value="DNA_brk_join_enz"/>
</dbReference>
<organism evidence="2 3">
    <name type="scientific">Vibrio breoganii</name>
    <dbReference type="NCBI Taxonomy" id="553239"/>
    <lineage>
        <taxon>Bacteria</taxon>
        <taxon>Pseudomonadati</taxon>
        <taxon>Pseudomonadota</taxon>
        <taxon>Gammaproteobacteria</taxon>
        <taxon>Vibrionales</taxon>
        <taxon>Vibrionaceae</taxon>
        <taxon>Vibrio</taxon>
    </lineage>
</organism>
<dbReference type="AlphaFoldDB" id="A0AAN0XYQ9"/>
<accession>A0AAN0XYQ9</accession>
<proteinExistence type="predicted"/>
<dbReference type="InterPro" id="IPR013762">
    <property type="entry name" value="Integrase-like_cat_sf"/>
</dbReference>
<sequence length="959" mass="109991">MLNPPLTAKPIQAFVRSMGLTPQDEVHYDVILTYIAEGHSPLRVLNTEMLEHIRTHIHSVPSGRQRRLTEALNHTLLYLQQVCQWQLPEQKANVYRDHMQQWVVNILKHAQLGGALYRHYSKKSWALNSKTLSPFELITLLAMEVAPLALSQWLVILATPDSIEVFEERFTLKVFHPVRNKKELPSFTRYLLTPVACHALFHYYPQTKNRTRRKAQLREEHMVEAMNAAVLPLNTGNPLLARLYPNPISARQWHLAVQSIWHCEYGYPPELLLDLVQPSRHFAFEPVAVSDAHTRKGLKQLYQQPNVEAKETSKTKPAHEWPHLTLLKRLASEPRGALDAELNSEPTLEWSMEDVLPTLFYLFTKELIVYGGVKRNRLRHPTLVKYTSICHHLPRPLSYLDASDPIKLDTWAKQAFESQAIEGRQWLVYNFLRFVSHQALTDHLDVHQFECPTLPINVDAYRLNAEQVQHAANTLLTSRNGNPLQRLFSTVALVLGYYGALRRGEIVRLRLQDVVVTSTHTHQFRLHITQTAEGNTKSGQSRFVHMVLPTGIAKLFELLLSLKQSCPRDVPLLGFEGESLGSRQLHYLYPVTQVLKALYGNQVRFHHLRHSGAHLLYLQGLSLACEHFDHAICDIGTPAELTTEVCEARFGFWLEGREFSQMNDGILLDVIGKELGHQHYATTRLSYLHGIEWLLEFFAPTRAYSIKTLNALLGKSATANLLSLPIVAKQLPDGAKVTPESIVHLTERRITDALLLSPFGRRLPQHYGQALPVMSGRDDEWVGAWMRSVYEERFKRHHLSARAMSVPALHWQTEMLMEALKRGEVSFESASTLWRLLGKHQDFGLSRRQRSELKRLGPITVIDERHFSVSFACNQRNAEAFNALFRARLFRCFEVSFLLQQNRKQSPERKLSLIRTHYAKSGESITLETIAAGESRFTVTFRFIPDSTVLFDTLIDYLQ</sequence>
<evidence type="ECO:0000256" key="1">
    <source>
        <dbReference type="ARBA" id="ARBA00023172"/>
    </source>
</evidence>
<gene>
    <name evidence="2" type="ORF">A6E01_17390</name>
</gene>
<evidence type="ECO:0000313" key="2">
    <source>
        <dbReference type="EMBL" id="ANO34952.1"/>
    </source>
</evidence>
<keyword evidence="1" id="KW-0233">DNA recombination</keyword>
<dbReference type="EMBL" id="CP016178">
    <property type="protein sequence ID" value="ANO34952.1"/>
    <property type="molecule type" value="Genomic_DNA"/>
</dbReference>
<dbReference type="GO" id="GO:0015074">
    <property type="term" value="P:DNA integration"/>
    <property type="evidence" value="ECO:0007669"/>
    <property type="project" value="InterPro"/>
</dbReference>
<reference evidence="2 3" key="1">
    <citation type="submission" date="2016-06" db="EMBL/GenBank/DDBJ databases">
        <title>Adaptive Radiation by Waves of Gene Transfer Leads to Fine-Scale Resource Partitioning in Marine Microbes.</title>
        <authorList>
            <person name="Hehemann J.-H."/>
            <person name="Arevalo P."/>
            <person name="Datta M.S."/>
            <person name="Yu X."/>
            <person name="Corzett C."/>
            <person name="Henschel A."/>
            <person name="Preheim S.P."/>
            <person name="Timberlake S."/>
            <person name="Alm E.J."/>
            <person name="Polz M.F."/>
        </authorList>
    </citation>
    <scope>NUCLEOTIDE SEQUENCE [LARGE SCALE GENOMIC DNA]</scope>
    <source>
        <strain evidence="2 3">FF50</strain>
    </source>
</reference>
<dbReference type="KEGG" id="vbr:A6E01_17390"/>
<name>A0AAN0XYQ9_9VIBR</name>